<dbReference type="Proteomes" id="UP000829560">
    <property type="component" value="Chromosome"/>
</dbReference>
<dbReference type="Pfam" id="PF11367">
    <property type="entry name" value="Tail_completion_gp17"/>
    <property type="match status" value="1"/>
</dbReference>
<evidence type="ECO:0000313" key="1">
    <source>
        <dbReference type="EMBL" id="UNK04722.1"/>
    </source>
</evidence>
<name>A0AAT9PDK2_9GAMM</name>
<gene>
    <name evidence="1" type="ORF">MN210_10965</name>
</gene>
<dbReference type="AlphaFoldDB" id="A0AAT9PDK2"/>
<dbReference type="InterPro" id="IPR021508">
    <property type="entry name" value="Gp17-like"/>
</dbReference>
<evidence type="ECO:0000313" key="2">
    <source>
        <dbReference type="Proteomes" id="UP000829560"/>
    </source>
</evidence>
<proteinExistence type="predicted"/>
<sequence>MIAGVFIYNVLSALVEGRVYPDEVSESDNQTTPYIVYQDISNNPEITMDGVTGHEWVRMQIDVYHHDKYAGVLLANKAIQLINDNSISAIYGGKVSSKDGALYRQMIEYEFWQTADTE</sequence>
<dbReference type="RefSeq" id="WP_241878270.1">
    <property type="nucleotide sequence ID" value="NZ_CP093310.2"/>
</dbReference>
<accession>A0AAT9PDK2</accession>
<organism evidence="1 2">
    <name type="scientific">Psychrobacter raelei</name>
    <dbReference type="NCBI Taxonomy" id="2565531"/>
    <lineage>
        <taxon>Bacteria</taxon>
        <taxon>Pseudomonadati</taxon>
        <taxon>Pseudomonadota</taxon>
        <taxon>Gammaproteobacteria</taxon>
        <taxon>Moraxellales</taxon>
        <taxon>Moraxellaceae</taxon>
        <taxon>Psychrobacter</taxon>
    </lineage>
</organism>
<protein>
    <submittedName>
        <fullName evidence="1">DUF3168 domain-containing protein</fullName>
    </submittedName>
</protein>
<reference evidence="1" key="1">
    <citation type="submission" date="2024-03" db="EMBL/GenBank/DDBJ databases">
        <title>Psychrobacter raelis sp. nov. isolated from a dog with peritonitis.</title>
        <authorList>
            <person name="Schiavone A."/>
            <person name="Manzulli V."/>
            <person name="Camarda A."/>
            <person name="Cafiero M.A."/>
            <person name="Vasco I."/>
            <person name="Marino L."/>
            <person name="Pennuzzi G."/>
            <person name="Serrecchia L."/>
            <person name="Galante D."/>
            <person name="Pugliese N."/>
        </authorList>
    </citation>
    <scope>NUCLEOTIDE SEQUENCE</scope>
    <source>
        <strain evidence="1">PraFG1</strain>
    </source>
</reference>
<keyword evidence="2" id="KW-1185">Reference proteome</keyword>
<dbReference type="EMBL" id="CP093310">
    <property type="protein sequence ID" value="UNK04722.1"/>
    <property type="molecule type" value="Genomic_DNA"/>
</dbReference>
<dbReference type="KEGG" id="prae:MN210_10965"/>